<protein>
    <submittedName>
        <fullName evidence="1">Uncharacterized protein</fullName>
    </submittedName>
</protein>
<keyword evidence="2" id="KW-1185">Reference proteome</keyword>
<accession>A0A8X6Q299</accession>
<evidence type="ECO:0000313" key="2">
    <source>
        <dbReference type="Proteomes" id="UP000887013"/>
    </source>
</evidence>
<gene>
    <name evidence="1" type="ORF">NPIL_103181</name>
</gene>
<comment type="caution">
    <text evidence="1">The sequence shown here is derived from an EMBL/GenBank/DDBJ whole genome shotgun (WGS) entry which is preliminary data.</text>
</comment>
<dbReference type="AlphaFoldDB" id="A0A8X6Q299"/>
<dbReference type="Proteomes" id="UP000887013">
    <property type="component" value="Unassembled WGS sequence"/>
</dbReference>
<organism evidence="1 2">
    <name type="scientific">Nephila pilipes</name>
    <name type="common">Giant wood spider</name>
    <name type="synonym">Nephila maculata</name>
    <dbReference type="NCBI Taxonomy" id="299642"/>
    <lineage>
        <taxon>Eukaryota</taxon>
        <taxon>Metazoa</taxon>
        <taxon>Ecdysozoa</taxon>
        <taxon>Arthropoda</taxon>
        <taxon>Chelicerata</taxon>
        <taxon>Arachnida</taxon>
        <taxon>Araneae</taxon>
        <taxon>Araneomorphae</taxon>
        <taxon>Entelegynae</taxon>
        <taxon>Araneoidea</taxon>
        <taxon>Nephilidae</taxon>
        <taxon>Nephila</taxon>
    </lineage>
</organism>
<reference evidence="1" key="1">
    <citation type="submission" date="2020-08" db="EMBL/GenBank/DDBJ databases">
        <title>Multicomponent nature underlies the extraordinary mechanical properties of spider dragline silk.</title>
        <authorList>
            <person name="Kono N."/>
            <person name="Nakamura H."/>
            <person name="Mori M."/>
            <person name="Yoshida Y."/>
            <person name="Ohtoshi R."/>
            <person name="Malay A.D."/>
            <person name="Moran D.A.P."/>
            <person name="Tomita M."/>
            <person name="Numata K."/>
            <person name="Arakawa K."/>
        </authorList>
    </citation>
    <scope>NUCLEOTIDE SEQUENCE</scope>
</reference>
<feature type="non-terminal residue" evidence="1">
    <location>
        <position position="1"/>
    </location>
</feature>
<dbReference type="EMBL" id="BMAW01122244">
    <property type="protein sequence ID" value="GFT98070.1"/>
    <property type="molecule type" value="Genomic_DNA"/>
</dbReference>
<name>A0A8X6Q299_NEPPI</name>
<proteinExistence type="predicted"/>
<evidence type="ECO:0000313" key="1">
    <source>
        <dbReference type="EMBL" id="GFT98070.1"/>
    </source>
</evidence>
<sequence length="40" mass="4425">QVGRQNKGGVGWSVVVVELPAIGNLGRFRLMFLCRRARAL</sequence>